<reference evidence="1 2" key="1">
    <citation type="journal article" date="2011" name="Science">
        <title>The ecoresponsive genome of Daphnia pulex.</title>
        <authorList>
            <person name="Colbourne J.K."/>
            <person name="Pfrender M.E."/>
            <person name="Gilbert D."/>
            <person name="Thomas W.K."/>
            <person name="Tucker A."/>
            <person name="Oakley T.H."/>
            <person name="Tokishita S."/>
            <person name="Aerts A."/>
            <person name="Arnold G.J."/>
            <person name="Basu M.K."/>
            <person name="Bauer D.J."/>
            <person name="Caceres C.E."/>
            <person name="Carmel L."/>
            <person name="Casola C."/>
            <person name="Choi J.H."/>
            <person name="Detter J.C."/>
            <person name="Dong Q."/>
            <person name="Dusheyko S."/>
            <person name="Eads B.D."/>
            <person name="Frohlich T."/>
            <person name="Geiler-Samerotte K.A."/>
            <person name="Gerlach D."/>
            <person name="Hatcher P."/>
            <person name="Jogdeo S."/>
            <person name="Krijgsveld J."/>
            <person name="Kriventseva E.V."/>
            <person name="Kultz D."/>
            <person name="Laforsch C."/>
            <person name="Lindquist E."/>
            <person name="Lopez J."/>
            <person name="Manak J.R."/>
            <person name="Muller J."/>
            <person name="Pangilinan J."/>
            <person name="Patwardhan R.P."/>
            <person name="Pitluck S."/>
            <person name="Pritham E.J."/>
            <person name="Rechtsteiner A."/>
            <person name="Rho M."/>
            <person name="Rogozin I.B."/>
            <person name="Sakarya O."/>
            <person name="Salamov A."/>
            <person name="Schaack S."/>
            <person name="Shapiro H."/>
            <person name="Shiga Y."/>
            <person name="Skalitzky C."/>
            <person name="Smith Z."/>
            <person name="Souvorov A."/>
            <person name="Sung W."/>
            <person name="Tang Z."/>
            <person name="Tsuchiya D."/>
            <person name="Tu H."/>
            <person name="Vos H."/>
            <person name="Wang M."/>
            <person name="Wolf Y.I."/>
            <person name="Yamagata H."/>
            <person name="Yamada T."/>
            <person name="Ye Y."/>
            <person name="Shaw J.R."/>
            <person name="Andrews J."/>
            <person name="Crease T.J."/>
            <person name="Tang H."/>
            <person name="Lucas S.M."/>
            <person name="Robertson H.M."/>
            <person name="Bork P."/>
            <person name="Koonin E.V."/>
            <person name="Zdobnov E.M."/>
            <person name="Grigoriev I.V."/>
            <person name="Lynch M."/>
            <person name="Boore J.L."/>
        </authorList>
    </citation>
    <scope>NUCLEOTIDE SEQUENCE [LARGE SCALE GENOMIC DNA]</scope>
</reference>
<dbReference type="KEGG" id="dpx:DAPPUDRAFT_119962"/>
<dbReference type="AlphaFoldDB" id="E9HZY3"/>
<proteinExistence type="predicted"/>
<evidence type="ECO:0000313" key="2">
    <source>
        <dbReference type="Proteomes" id="UP000000305"/>
    </source>
</evidence>
<evidence type="ECO:0000313" key="1">
    <source>
        <dbReference type="EMBL" id="EFX62698.1"/>
    </source>
</evidence>
<gene>
    <name evidence="1" type="ORF">DAPPUDRAFT_119962</name>
</gene>
<dbReference type="Proteomes" id="UP000000305">
    <property type="component" value="Unassembled WGS sequence"/>
</dbReference>
<keyword evidence="2" id="KW-1185">Reference proteome</keyword>
<dbReference type="EMBL" id="GL733433">
    <property type="protein sequence ID" value="EFX62698.1"/>
    <property type="molecule type" value="Genomic_DNA"/>
</dbReference>
<organism evidence="1 2">
    <name type="scientific">Daphnia pulex</name>
    <name type="common">Water flea</name>
    <dbReference type="NCBI Taxonomy" id="6669"/>
    <lineage>
        <taxon>Eukaryota</taxon>
        <taxon>Metazoa</taxon>
        <taxon>Ecdysozoa</taxon>
        <taxon>Arthropoda</taxon>
        <taxon>Crustacea</taxon>
        <taxon>Branchiopoda</taxon>
        <taxon>Diplostraca</taxon>
        <taxon>Cladocera</taxon>
        <taxon>Anomopoda</taxon>
        <taxon>Daphniidae</taxon>
        <taxon>Daphnia</taxon>
    </lineage>
</organism>
<accession>E9HZY3</accession>
<name>E9HZY3_DAPPU</name>
<dbReference type="HOGENOM" id="CLU_1422799_0_0_1"/>
<dbReference type="InParanoid" id="E9HZY3"/>
<sequence length="191" mass="20562">MPAGPKVPPSDTPAHISMGQVTQLAGVVSNVTMTCLLAYLEDQSAVPGLGAATAARGLESAMDQQAGCSHFIDVMNPHLSGQPDAFETPYRGTVGSNLQFVPSQSHLGMNRGDVSNPARSKEPLFPYPGRTLIIHQHLRAIVINLTSGDRDADCSSREEYRGESSLRYPSKGGVEDIVVREWKPPASWQHN</sequence>
<protein>
    <submittedName>
        <fullName evidence="1">Uncharacterized protein</fullName>
    </submittedName>
</protein>